<evidence type="ECO:0000313" key="7">
    <source>
        <dbReference type="EMBL" id="EPS97161.1"/>
    </source>
</evidence>
<dbReference type="HOGENOM" id="CLU_002329_0_0_1"/>
<keyword evidence="1 6" id="KW-0349">Heme</keyword>
<sequence>MSKILEHVKDAVNALADSEAPVNEHGAKPRPSYLSREITSIQGRIIRGPGFTPKDIPAYIDAAQNLNGPGLDDRKFLLEKLLTLMARSPDDSTLAHQLEEKVIQILYKDLPHPPSGYLTVPRALANTVTEAGEKVKYAFRSANGSDYNVFMPTLGMAGMPYARSVPSTNKLPPQYLPDPGLVFDTLLKRDEFVEHPSGLNSFFFAFANIVIHSIFNTSPRDWTVNDASSYLDLSPLYGSSEAEVDGVRRKDGTGRLWEDVFADRRLLFMPPSTCALLVLFCRNHNYVAERILAINERGTFADPVTLEEKERAAQDEELFARARLVNTAYFIQVIFGDYVGGILGLTRDGLAWRLDPLATMREAGHEFAPQGEGNAVSVEFNLMYRWHATTSQADTAWIDAVFEQMFEGKSGAEVTAEDFKKGAMKLLMGAPKGPRDWSFDKLKRGSDGRFADADLAKIILDATEAPAGAFKARGIPDVLRAIEILGILQSRSWGTCSLNEFRSFIGLRPYTTFKEWNPDPKIYMAAESLYHDIDNLELHVRPFGYSFTSPSSARVGLQAEEAKVPMPGAGLCPGYTISRAILADAVCLTRGDRFLTVDCTPFNMTAWGYQDVQYDRADGSFGGMLHKLLYRALPEWYPAGSAYATFPFVVPTRMKEYVEAMPEVDVSRYGWSRPTGPGRAVGINGSGMRSLVGANGSANGVNGSAVNGRASPTGRVQNLLRDTLPDVSSVERVLFGGDAADEHAAALGVIARSLIATHSIEHVGSKAKYLNIVRDVLNVAPVMWIADNIIGLPAKTEANPRGIYRPQELVDLFRSTSSYVYDEVPASQAIEMHERASHTANLLIKHAKTHISEINGTSLNGFADHVVQSEIGRNEHERTFLRSLQLGGRGSTSDALAAGVFVQLVPTAMPFARALCDVVYYYLSEERTTRLVRVLSEAGAPGVAFDEAISEALDVSQWQHAESFTAGLMHSKLFAKAAYHVLQAIFSLRNIRRAPGSSGVLTKFADPKDASKMCYLNTNAEVTPWPVSLIVEYDVASV</sequence>
<organism evidence="7 8">
    <name type="scientific">Fomitopsis schrenkii</name>
    <name type="common">Brown rot fungus</name>
    <dbReference type="NCBI Taxonomy" id="2126942"/>
    <lineage>
        <taxon>Eukaryota</taxon>
        <taxon>Fungi</taxon>
        <taxon>Dikarya</taxon>
        <taxon>Basidiomycota</taxon>
        <taxon>Agaricomycotina</taxon>
        <taxon>Agaricomycetes</taxon>
        <taxon>Polyporales</taxon>
        <taxon>Fomitopsis</taxon>
    </lineage>
</organism>
<keyword evidence="3" id="KW-0223">Dioxygenase</keyword>
<dbReference type="OrthoDB" id="823504at2759"/>
<dbReference type="SUPFAM" id="SSF48113">
    <property type="entry name" value="Heme-dependent peroxidases"/>
    <property type="match status" value="1"/>
</dbReference>
<dbReference type="InterPro" id="IPR010255">
    <property type="entry name" value="Haem_peroxidase_sf"/>
</dbReference>
<dbReference type="InterPro" id="IPR034812">
    <property type="entry name" value="Ppo-like_N"/>
</dbReference>
<dbReference type="GO" id="GO:0020037">
    <property type="term" value="F:heme binding"/>
    <property type="evidence" value="ECO:0007669"/>
    <property type="project" value="InterPro"/>
</dbReference>
<accession>S8DVG1</accession>
<keyword evidence="4" id="KW-0560">Oxidoreductase</keyword>
<dbReference type="Gene3D" id="1.10.640.10">
    <property type="entry name" value="Haem peroxidase domain superfamily, animal type"/>
    <property type="match status" value="1"/>
</dbReference>
<dbReference type="eggNOG" id="KOG2408">
    <property type="taxonomic scope" value="Eukaryota"/>
</dbReference>
<dbReference type="EMBL" id="KE504179">
    <property type="protein sequence ID" value="EPS97161.1"/>
    <property type="molecule type" value="Genomic_DNA"/>
</dbReference>
<evidence type="ECO:0000256" key="1">
    <source>
        <dbReference type="ARBA" id="ARBA00022617"/>
    </source>
</evidence>
<evidence type="ECO:0000256" key="3">
    <source>
        <dbReference type="ARBA" id="ARBA00022964"/>
    </source>
</evidence>
<evidence type="ECO:0000256" key="6">
    <source>
        <dbReference type="PIRSR" id="PIRSR619791-2"/>
    </source>
</evidence>
<evidence type="ECO:0000256" key="4">
    <source>
        <dbReference type="ARBA" id="ARBA00023002"/>
    </source>
</evidence>
<protein>
    <recommendedName>
        <fullName evidence="9">Heme peroxidase</fullName>
    </recommendedName>
</protein>
<dbReference type="GO" id="GO:0006979">
    <property type="term" value="P:response to oxidative stress"/>
    <property type="evidence" value="ECO:0007669"/>
    <property type="project" value="InterPro"/>
</dbReference>
<evidence type="ECO:0000256" key="5">
    <source>
        <dbReference type="ARBA" id="ARBA00023004"/>
    </source>
</evidence>
<name>S8DVG1_FOMSC</name>
<gene>
    <name evidence="7" type="ORF">FOMPIDRAFT_83073</name>
</gene>
<dbReference type="GO" id="GO:0006631">
    <property type="term" value="P:fatty acid metabolic process"/>
    <property type="evidence" value="ECO:0007669"/>
    <property type="project" value="UniProtKB-ARBA"/>
</dbReference>
<dbReference type="GO" id="GO:0051213">
    <property type="term" value="F:dioxygenase activity"/>
    <property type="evidence" value="ECO:0007669"/>
    <property type="project" value="UniProtKB-KW"/>
</dbReference>
<dbReference type="InParanoid" id="S8DVG1"/>
<dbReference type="PRINTS" id="PR00457">
    <property type="entry name" value="ANPEROXIDASE"/>
</dbReference>
<dbReference type="InterPro" id="IPR019791">
    <property type="entry name" value="Haem_peroxidase_animal"/>
</dbReference>
<dbReference type="InterPro" id="IPR037120">
    <property type="entry name" value="Haem_peroxidase_sf_animal"/>
</dbReference>
<dbReference type="PROSITE" id="PS50292">
    <property type="entry name" value="PEROXIDASE_3"/>
    <property type="match status" value="1"/>
</dbReference>
<dbReference type="Pfam" id="PF03098">
    <property type="entry name" value="An_peroxidase"/>
    <property type="match status" value="1"/>
</dbReference>
<keyword evidence="2 6" id="KW-0479">Metal-binding</keyword>
<dbReference type="AlphaFoldDB" id="S8DVG1"/>
<feature type="binding site" description="axial binding residue" evidence="6">
    <location>
        <position position="387"/>
    </location>
    <ligand>
        <name>heme b</name>
        <dbReference type="ChEBI" id="CHEBI:60344"/>
    </ligand>
    <ligandPart>
        <name>Fe</name>
        <dbReference type="ChEBI" id="CHEBI:18248"/>
    </ligandPart>
</feature>
<dbReference type="InterPro" id="IPR050783">
    <property type="entry name" value="Oxylipin_biosynth_metab"/>
</dbReference>
<dbReference type="Proteomes" id="UP000015241">
    <property type="component" value="Unassembled WGS sequence"/>
</dbReference>
<evidence type="ECO:0008006" key="9">
    <source>
        <dbReference type="Google" id="ProtNLM"/>
    </source>
</evidence>
<dbReference type="PANTHER" id="PTHR11903">
    <property type="entry name" value="PROSTAGLANDIN G/H SYNTHASE"/>
    <property type="match status" value="1"/>
</dbReference>
<proteinExistence type="predicted"/>
<reference evidence="7 8" key="1">
    <citation type="journal article" date="2012" name="Science">
        <title>The Paleozoic origin of enzymatic lignin decomposition reconstructed from 31 fungal genomes.</title>
        <authorList>
            <person name="Floudas D."/>
            <person name="Binder M."/>
            <person name="Riley R."/>
            <person name="Barry K."/>
            <person name="Blanchette R.A."/>
            <person name="Henrissat B."/>
            <person name="Martinez A.T."/>
            <person name="Otillar R."/>
            <person name="Spatafora J.W."/>
            <person name="Yadav J.S."/>
            <person name="Aerts A."/>
            <person name="Benoit I."/>
            <person name="Boyd A."/>
            <person name="Carlson A."/>
            <person name="Copeland A."/>
            <person name="Coutinho P.M."/>
            <person name="de Vries R.P."/>
            <person name="Ferreira P."/>
            <person name="Findley K."/>
            <person name="Foster B."/>
            <person name="Gaskell J."/>
            <person name="Glotzer D."/>
            <person name="Gorecki P."/>
            <person name="Heitman J."/>
            <person name="Hesse C."/>
            <person name="Hori C."/>
            <person name="Igarashi K."/>
            <person name="Jurgens J.A."/>
            <person name="Kallen N."/>
            <person name="Kersten P."/>
            <person name="Kohler A."/>
            <person name="Kuees U."/>
            <person name="Kumar T.K.A."/>
            <person name="Kuo A."/>
            <person name="LaButti K."/>
            <person name="Larrondo L.F."/>
            <person name="Lindquist E."/>
            <person name="Ling A."/>
            <person name="Lombard V."/>
            <person name="Lucas S."/>
            <person name="Lundell T."/>
            <person name="Martin R."/>
            <person name="McLaughlin D.J."/>
            <person name="Morgenstern I."/>
            <person name="Morin E."/>
            <person name="Murat C."/>
            <person name="Nagy L.G."/>
            <person name="Nolan M."/>
            <person name="Ohm R.A."/>
            <person name="Patyshakuliyeva A."/>
            <person name="Rokas A."/>
            <person name="Ruiz-Duenas F.J."/>
            <person name="Sabat G."/>
            <person name="Salamov A."/>
            <person name="Samejima M."/>
            <person name="Schmutz J."/>
            <person name="Slot J.C."/>
            <person name="St John F."/>
            <person name="Stenlid J."/>
            <person name="Sun H."/>
            <person name="Sun S."/>
            <person name="Syed K."/>
            <person name="Tsang A."/>
            <person name="Wiebenga A."/>
            <person name="Young D."/>
            <person name="Pisabarro A."/>
            <person name="Eastwood D.C."/>
            <person name="Martin F."/>
            <person name="Cullen D."/>
            <person name="Grigoriev I.V."/>
            <person name="Hibbett D.S."/>
        </authorList>
    </citation>
    <scope>NUCLEOTIDE SEQUENCE</scope>
    <source>
        <strain evidence="8">FP-58527</strain>
    </source>
</reference>
<dbReference type="STRING" id="743788.S8DVG1"/>
<keyword evidence="8" id="KW-1185">Reference proteome</keyword>
<dbReference type="PANTHER" id="PTHR11903:SF37">
    <property type="entry name" value="PSI-PRODUCING OXYGENASE A"/>
    <property type="match status" value="1"/>
</dbReference>
<dbReference type="GO" id="GO:0046872">
    <property type="term" value="F:metal ion binding"/>
    <property type="evidence" value="ECO:0007669"/>
    <property type="project" value="UniProtKB-KW"/>
</dbReference>
<dbReference type="CDD" id="cd09817">
    <property type="entry name" value="linoleate_diol_synthase_like"/>
    <property type="match status" value="1"/>
</dbReference>
<evidence type="ECO:0000256" key="2">
    <source>
        <dbReference type="ARBA" id="ARBA00022723"/>
    </source>
</evidence>
<evidence type="ECO:0000313" key="8">
    <source>
        <dbReference type="Proteomes" id="UP000015241"/>
    </source>
</evidence>
<keyword evidence="5 6" id="KW-0408">Iron</keyword>
<dbReference type="GO" id="GO:0004601">
    <property type="term" value="F:peroxidase activity"/>
    <property type="evidence" value="ECO:0007669"/>
    <property type="project" value="InterPro"/>
</dbReference>